<keyword evidence="2" id="KW-1185">Reference proteome</keyword>
<dbReference type="WBParaSite" id="SSLN_0000159801-mRNA-1">
    <property type="protein sequence ID" value="SSLN_0000159801-mRNA-1"/>
    <property type="gene ID" value="SSLN_0000159801"/>
</dbReference>
<reference evidence="1 2" key="2">
    <citation type="submission" date="2018-11" db="EMBL/GenBank/DDBJ databases">
        <authorList>
            <consortium name="Pathogen Informatics"/>
        </authorList>
    </citation>
    <scope>NUCLEOTIDE SEQUENCE [LARGE SCALE GENOMIC DNA]</scope>
    <source>
        <strain evidence="1 2">NST_G2</strain>
    </source>
</reference>
<evidence type="ECO:0000313" key="1">
    <source>
        <dbReference type="EMBL" id="VDL87926.1"/>
    </source>
</evidence>
<name>A0A183SBE3_SCHSO</name>
<organism evidence="3">
    <name type="scientific">Schistocephalus solidus</name>
    <name type="common">Tapeworm</name>
    <dbReference type="NCBI Taxonomy" id="70667"/>
    <lineage>
        <taxon>Eukaryota</taxon>
        <taxon>Metazoa</taxon>
        <taxon>Spiralia</taxon>
        <taxon>Lophotrochozoa</taxon>
        <taxon>Platyhelminthes</taxon>
        <taxon>Cestoda</taxon>
        <taxon>Eucestoda</taxon>
        <taxon>Diphyllobothriidea</taxon>
        <taxon>Diphyllobothriidae</taxon>
        <taxon>Schistocephalus</taxon>
    </lineage>
</organism>
<accession>A0A183SBE3</accession>
<dbReference type="OrthoDB" id="413835at2759"/>
<reference evidence="3" key="1">
    <citation type="submission" date="2016-06" db="UniProtKB">
        <authorList>
            <consortium name="WormBaseParasite"/>
        </authorList>
    </citation>
    <scope>IDENTIFICATION</scope>
</reference>
<proteinExistence type="predicted"/>
<gene>
    <name evidence="1" type="ORF">SSLN_LOCUS1541</name>
</gene>
<dbReference type="EMBL" id="UYSU01003733">
    <property type="protein sequence ID" value="VDL87926.1"/>
    <property type="molecule type" value="Genomic_DNA"/>
</dbReference>
<sequence length="118" mass="13462">MQYSRVQPRDQPITDAGQLYTYVGVTNLWHSKSTHCLDHHTCFLTHRTTRLWAYTGLSPIPFNYAVDWILGKVLHEDDDVVLTPRRRLTDPDDADNVALLASSFCNLQSMASQVNEVT</sequence>
<dbReference type="Proteomes" id="UP000275846">
    <property type="component" value="Unassembled WGS sequence"/>
</dbReference>
<dbReference type="AlphaFoldDB" id="A0A183SBE3"/>
<evidence type="ECO:0000313" key="3">
    <source>
        <dbReference type="WBParaSite" id="SSLN_0000159801-mRNA-1"/>
    </source>
</evidence>
<evidence type="ECO:0000313" key="2">
    <source>
        <dbReference type="Proteomes" id="UP000275846"/>
    </source>
</evidence>
<protein>
    <submittedName>
        <fullName evidence="1 3">Uncharacterized protein</fullName>
    </submittedName>
</protein>